<keyword evidence="2" id="KW-0808">Transferase</keyword>
<dbReference type="InterPro" id="IPR050834">
    <property type="entry name" value="Glycosyltransf_2"/>
</dbReference>
<gene>
    <name evidence="2" type="ordered locus">Belba_2525</name>
</gene>
<dbReference type="eggNOG" id="COG1216">
    <property type="taxonomic scope" value="Bacteria"/>
</dbReference>
<dbReference type="PANTHER" id="PTHR43685">
    <property type="entry name" value="GLYCOSYLTRANSFERASE"/>
    <property type="match status" value="1"/>
</dbReference>
<reference evidence="3" key="1">
    <citation type="submission" date="2012-06" db="EMBL/GenBank/DDBJ databases">
        <title>The complete genome of Belliella baltica DSM 15883.</title>
        <authorList>
            <person name="Lucas S."/>
            <person name="Copeland A."/>
            <person name="Lapidus A."/>
            <person name="Goodwin L."/>
            <person name="Pitluck S."/>
            <person name="Peters L."/>
            <person name="Mikhailova N."/>
            <person name="Davenport K."/>
            <person name="Kyrpides N."/>
            <person name="Mavromatis K."/>
            <person name="Pagani I."/>
            <person name="Ivanova N."/>
            <person name="Ovchinnikova G."/>
            <person name="Zeytun A."/>
            <person name="Detter J.C."/>
            <person name="Han C."/>
            <person name="Land M."/>
            <person name="Hauser L."/>
            <person name="Markowitz V."/>
            <person name="Cheng J.-F."/>
            <person name="Hugenholtz P."/>
            <person name="Woyke T."/>
            <person name="Wu D."/>
            <person name="Tindall B."/>
            <person name="Pomrenke H."/>
            <person name="Brambilla E."/>
            <person name="Klenk H.-P."/>
            <person name="Eisen J.A."/>
        </authorList>
    </citation>
    <scope>NUCLEOTIDE SEQUENCE [LARGE SCALE GENOMIC DNA]</scope>
    <source>
        <strain evidence="3">DSM 15883 / CIP 108006 / LMG 21964 / BA134</strain>
    </source>
</reference>
<dbReference type="CDD" id="cd00761">
    <property type="entry name" value="Glyco_tranf_GTA_type"/>
    <property type="match status" value="1"/>
</dbReference>
<dbReference type="InterPro" id="IPR011990">
    <property type="entry name" value="TPR-like_helical_dom_sf"/>
</dbReference>
<sequence>MKISIIIPTLDRPIQSKVLISNISLLLNRNVELIVIDDSKNPMELANLSKDIKYLHRGEKLGVCSARNYGASFAKGQYLLFLDDDDKVSEEWLKDFLAASKSEADMVFCDMITTKYGNGEKTLEKVEIQGSKLIKQIFIPGAWMIRNDFFQKIGGYDERLKYAENTELFMRAYQAKPKFHRIPKANFFYFPSIDGGSKNLRNMIDSLQLILNKHEDYLSNHVKFLYNQIIGVNYMRFRQYEKARICLANALKYKPYKMSTWIRLIIAWFPFLAKRIYTETVNPVK</sequence>
<evidence type="ECO:0000313" key="3">
    <source>
        <dbReference type="Proteomes" id="UP000006050"/>
    </source>
</evidence>
<organism evidence="2 3">
    <name type="scientific">Belliella baltica (strain DSM 15883 / CIP 108006 / LMG 21964 / BA134)</name>
    <dbReference type="NCBI Taxonomy" id="866536"/>
    <lineage>
        <taxon>Bacteria</taxon>
        <taxon>Pseudomonadati</taxon>
        <taxon>Bacteroidota</taxon>
        <taxon>Cytophagia</taxon>
        <taxon>Cytophagales</taxon>
        <taxon>Cyclobacteriaceae</taxon>
        <taxon>Belliella</taxon>
    </lineage>
</organism>
<dbReference type="InterPro" id="IPR029044">
    <property type="entry name" value="Nucleotide-diphossugar_trans"/>
</dbReference>
<dbReference type="STRING" id="866536.Belba_2525"/>
<dbReference type="Proteomes" id="UP000006050">
    <property type="component" value="Chromosome"/>
</dbReference>
<dbReference type="Pfam" id="PF00535">
    <property type="entry name" value="Glycos_transf_2"/>
    <property type="match status" value="1"/>
</dbReference>
<evidence type="ECO:0000313" key="2">
    <source>
        <dbReference type="EMBL" id="AFL85078.1"/>
    </source>
</evidence>
<dbReference type="HOGENOM" id="CLU_025996_0_5_10"/>
<dbReference type="SUPFAM" id="SSF53448">
    <property type="entry name" value="Nucleotide-diphospho-sugar transferases"/>
    <property type="match status" value="1"/>
</dbReference>
<dbReference type="SUPFAM" id="SSF48452">
    <property type="entry name" value="TPR-like"/>
    <property type="match status" value="1"/>
</dbReference>
<dbReference type="KEGG" id="bbd:Belba_2525"/>
<dbReference type="AlphaFoldDB" id="I3Z760"/>
<evidence type="ECO:0000259" key="1">
    <source>
        <dbReference type="Pfam" id="PF00535"/>
    </source>
</evidence>
<dbReference type="RefSeq" id="WP_014773034.1">
    <property type="nucleotide sequence ID" value="NC_018010.1"/>
</dbReference>
<name>I3Z760_BELBD</name>
<dbReference type="OrthoDB" id="6307329at2"/>
<dbReference type="InterPro" id="IPR001173">
    <property type="entry name" value="Glyco_trans_2-like"/>
</dbReference>
<dbReference type="EMBL" id="CP003281">
    <property type="protein sequence ID" value="AFL85078.1"/>
    <property type="molecule type" value="Genomic_DNA"/>
</dbReference>
<keyword evidence="3" id="KW-1185">Reference proteome</keyword>
<dbReference type="PANTHER" id="PTHR43685:SF2">
    <property type="entry name" value="GLYCOSYLTRANSFERASE 2-LIKE DOMAIN-CONTAINING PROTEIN"/>
    <property type="match status" value="1"/>
</dbReference>
<dbReference type="Gene3D" id="3.90.550.10">
    <property type="entry name" value="Spore Coat Polysaccharide Biosynthesis Protein SpsA, Chain A"/>
    <property type="match status" value="1"/>
</dbReference>
<accession>I3Z760</accession>
<feature type="domain" description="Glycosyltransferase 2-like" evidence="1">
    <location>
        <begin position="4"/>
        <end position="148"/>
    </location>
</feature>
<proteinExistence type="predicted"/>
<protein>
    <submittedName>
        <fullName evidence="2">Putative glycosyltransferase</fullName>
    </submittedName>
</protein>
<dbReference type="GO" id="GO:0016740">
    <property type="term" value="F:transferase activity"/>
    <property type="evidence" value="ECO:0007669"/>
    <property type="project" value="UniProtKB-KW"/>
</dbReference>